<reference evidence="1" key="1">
    <citation type="submission" date="2020-02" db="EMBL/GenBank/DDBJ databases">
        <authorList>
            <person name="Meier V. D."/>
        </authorList>
    </citation>
    <scope>NUCLEOTIDE SEQUENCE</scope>
    <source>
        <strain evidence="1">AVDCRST_MAG67</strain>
    </source>
</reference>
<gene>
    <name evidence="1" type="ORF">AVDCRST_MAG67-3236</name>
</gene>
<dbReference type="EMBL" id="CADCVQ010000137">
    <property type="protein sequence ID" value="CAA9518827.1"/>
    <property type="molecule type" value="Genomic_DNA"/>
</dbReference>
<dbReference type="AlphaFoldDB" id="A0A6J4TBQ2"/>
<proteinExistence type="predicted"/>
<organism evidence="1">
    <name type="scientific">uncultured Solirubrobacteraceae bacterium</name>
    <dbReference type="NCBI Taxonomy" id="1162706"/>
    <lineage>
        <taxon>Bacteria</taxon>
        <taxon>Bacillati</taxon>
        <taxon>Actinomycetota</taxon>
        <taxon>Thermoleophilia</taxon>
        <taxon>Solirubrobacterales</taxon>
        <taxon>Solirubrobacteraceae</taxon>
        <taxon>environmental samples</taxon>
    </lineage>
</organism>
<accession>A0A6J4TBQ2</accession>
<sequence length="49" mass="4956">MSAIHGQIAFAAPLEAGAAEPVRRDVSRVDAPGSLPQVLGRGGVTRCVA</sequence>
<evidence type="ECO:0000313" key="1">
    <source>
        <dbReference type="EMBL" id="CAA9518827.1"/>
    </source>
</evidence>
<protein>
    <submittedName>
        <fullName evidence="1">Uncharacterized protein</fullName>
    </submittedName>
</protein>
<name>A0A6J4TBQ2_9ACTN</name>